<sequence length="388" mass="42003">MQAYVDRGTYAGVSTLIARRGKIVDAGQFGWRDKEAAAPMTADAIFRLYSMTKPIVCTALMTFLEEGRVRLVDPVAAYLPAFGSVKALGDDGALVDPVRPILVSDLMAHTSGLTYHFLDDSPVSRMLADALLFDASASLQEAVDDLARYPLAFQPGTRWHYSVGIDVAARLIEVVSGQPLATVLSERLFEPLGMIDTAFEVPAGKRPRLAAMYGRPDITLPTTTARLALEAWQRGVNDRIDVSATHPVDRPETFVRGGHGLFGTIGDYFRFAQMLANGGALDGTRVIGRKTLELMHANHIPPALLPLEIGGFPLLGYGFGLGSRVAMNVALTAAPGSVGEFGWSGAAKTHYWVDPQEQMVGLFMTQSMLSYDLPELDLRALAYQAIDD</sequence>
<dbReference type="SUPFAM" id="SSF56601">
    <property type="entry name" value="beta-lactamase/transpeptidase-like"/>
    <property type="match status" value="1"/>
</dbReference>
<dbReference type="Pfam" id="PF00144">
    <property type="entry name" value="Beta-lactamase"/>
    <property type="match status" value="1"/>
</dbReference>
<dbReference type="Gene3D" id="3.40.710.10">
    <property type="entry name" value="DD-peptidase/beta-lactamase superfamily"/>
    <property type="match status" value="1"/>
</dbReference>
<keyword evidence="3" id="KW-1185">Reference proteome</keyword>
<feature type="domain" description="Beta-lactamase-related" evidence="1">
    <location>
        <begin position="2"/>
        <end position="378"/>
    </location>
</feature>
<dbReference type="EMBL" id="QNRK01000021">
    <property type="protein sequence ID" value="RBP09757.1"/>
    <property type="molecule type" value="Genomic_DNA"/>
</dbReference>
<protein>
    <submittedName>
        <fullName evidence="2">CubicO group peptidase (Beta-lactamase class C family)</fullName>
    </submittedName>
</protein>
<dbReference type="PANTHER" id="PTHR43283:SF3">
    <property type="entry name" value="BETA-LACTAMASE FAMILY PROTEIN (AFU_ORTHOLOGUE AFUA_5G07500)"/>
    <property type="match status" value="1"/>
</dbReference>
<dbReference type="Proteomes" id="UP000253529">
    <property type="component" value="Unassembled WGS sequence"/>
</dbReference>
<reference evidence="2 3" key="1">
    <citation type="submission" date="2018-06" db="EMBL/GenBank/DDBJ databases">
        <title>Genomic Encyclopedia of Type Strains, Phase IV (KMG-IV): sequencing the most valuable type-strain genomes for metagenomic binning, comparative biology and taxonomic classification.</title>
        <authorList>
            <person name="Goeker M."/>
        </authorList>
    </citation>
    <scope>NUCLEOTIDE SEQUENCE [LARGE SCALE GENOMIC DNA]</scope>
    <source>
        <strain evidence="2 3">DSM 24875</strain>
    </source>
</reference>
<accession>A0A366F562</accession>
<dbReference type="InterPro" id="IPR050789">
    <property type="entry name" value="Diverse_Enzym_Activities"/>
</dbReference>
<dbReference type="PANTHER" id="PTHR43283">
    <property type="entry name" value="BETA-LACTAMASE-RELATED"/>
    <property type="match status" value="1"/>
</dbReference>
<dbReference type="RefSeq" id="WP_113890761.1">
    <property type="nucleotide sequence ID" value="NZ_QNRK01000021.1"/>
</dbReference>
<proteinExistence type="predicted"/>
<name>A0A366F562_9HYPH</name>
<comment type="caution">
    <text evidence="2">The sequence shown here is derived from an EMBL/GenBank/DDBJ whole genome shotgun (WGS) entry which is preliminary data.</text>
</comment>
<evidence type="ECO:0000313" key="2">
    <source>
        <dbReference type="EMBL" id="RBP09757.1"/>
    </source>
</evidence>
<dbReference type="InterPro" id="IPR001466">
    <property type="entry name" value="Beta-lactam-related"/>
</dbReference>
<evidence type="ECO:0000313" key="3">
    <source>
        <dbReference type="Proteomes" id="UP000253529"/>
    </source>
</evidence>
<evidence type="ECO:0000259" key="1">
    <source>
        <dbReference type="Pfam" id="PF00144"/>
    </source>
</evidence>
<organism evidence="2 3">
    <name type="scientific">Roseiarcus fermentans</name>
    <dbReference type="NCBI Taxonomy" id="1473586"/>
    <lineage>
        <taxon>Bacteria</taxon>
        <taxon>Pseudomonadati</taxon>
        <taxon>Pseudomonadota</taxon>
        <taxon>Alphaproteobacteria</taxon>
        <taxon>Hyphomicrobiales</taxon>
        <taxon>Roseiarcaceae</taxon>
        <taxon>Roseiarcus</taxon>
    </lineage>
</organism>
<gene>
    <name evidence="2" type="ORF">DFR50_121103</name>
</gene>
<dbReference type="InterPro" id="IPR012338">
    <property type="entry name" value="Beta-lactam/transpept-like"/>
</dbReference>
<dbReference type="AlphaFoldDB" id="A0A366F562"/>
<dbReference type="OrthoDB" id="9808046at2"/>